<dbReference type="Proteomes" id="UP001358417">
    <property type="component" value="Unassembled WGS sequence"/>
</dbReference>
<dbReference type="Gene3D" id="1.10.630.10">
    <property type="entry name" value="Cytochrome P450"/>
    <property type="match status" value="1"/>
</dbReference>
<comment type="similarity">
    <text evidence="2">Belongs to the cytochrome P450 family.</text>
</comment>
<dbReference type="RefSeq" id="XP_064708722.1">
    <property type="nucleotide sequence ID" value="XM_064855133.1"/>
</dbReference>
<comment type="cofactor">
    <cofactor evidence="1 5">
        <name>heme</name>
        <dbReference type="ChEBI" id="CHEBI:30413"/>
    </cofactor>
</comment>
<dbReference type="Pfam" id="PF00067">
    <property type="entry name" value="p450"/>
    <property type="match status" value="1"/>
</dbReference>
<evidence type="ECO:0000256" key="3">
    <source>
        <dbReference type="ARBA" id="ARBA00022723"/>
    </source>
</evidence>
<feature type="transmembrane region" description="Helical" evidence="6">
    <location>
        <begin position="6"/>
        <end position="24"/>
    </location>
</feature>
<protein>
    <recommendedName>
        <fullName evidence="9">Cytochrome P450 monooxygenase</fullName>
    </recommendedName>
</protein>
<dbReference type="AlphaFoldDB" id="A0AAV9NKW5"/>
<dbReference type="InterPro" id="IPR002401">
    <property type="entry name" value="Cyt_P450_E_grp-I"/>
</dbReference>
<dbReference type="InterPro" id="IPR036396">
    <property type="entry name" value="Cyt_P450_sf"/>
</dbReference>
<keyword evidence="3 5" id="KW-0479">Metal-binding</keyword>
<dbReference type="PANTHER" id="PTHR24305:SF232">
    <property type="entry name" value="P450, PUTATIVE (EUROFUNG)-RELATED"/>
    <property type="match status" value="1"/>
</dbReference>
<dbReference type="GO" id="GO:0016705">
    <property type="term" value="F:oxidoreductase activity, acting on paired donors, with incorporation or reduction of molecular oxygen"/>
    <property type="evidence" value="ECO:0007669"/>
    <property type="project" value="InterPro"/>
</dbReference>
<dbReference type="GeneID" id="89979754"/>
<comment type="caution">
    <text evidence="7">The sequence shown here is derived from an EMBL/GenBank/DDBJ whole genome shotgun (WGS) entry which is preliminary data.</text>
</comment>
<dbReference type="EMBL" id="JAVRRD010000006">
    <property type="protein sequence ID" value="KAK5057604.1"/>
    <property type="molecule type" value="Genomic_DNA"/>
</dbReference>
<organism evidence="7 8">
    <name type="scientific">Exophiala bonariae</name>
    <dbReference type="NCBI Taxonomy" id="1690606"/>
    <lineage>
        <taxon>Eukaryota</taxon>
        <taxon>Fungi</taxon>
        <taxon>Dikarya</taxon>
        <taxon>Ascomycota</taxon>
        <taxon>Pezizomycotina</taxon>
        <taxon>Eurotiomycetes</taxon>
        <taxon>Chaetothyriomycetidae</taxon>
        <taxon>Chaetothyriales</taxon>
        <taxon>Herpotrichiellaceae</taxon>
        <taxon>Exophiala</taxon>
    </lineage>
</organism>
<dbReference type="PRINTS" id="PR00463">
    <property type="entry name" value="EP450I"/>
</dbReference>
<evidence type="ECO:0000256" key="5">
    <source>
        <dbReference type="PIRSR" id="PIRSR602401-1"/>
    </source>
</evidence>
<gene>
    <name evidence="7" type="ORF">LTR84_011604</name>
</gene>
<accession>A0AAV9NKW5</accession>
<dbReference type="InterPro" id="IPR001128">
    <property type="entry name" value="Cyt_P450"/>
</dbReference>
<name>A0AAV9NKW5_9EURO</name>
<dbReference type="GO" id="GO:0005506">
    <property type="term" value="F:iron ion binding"/>
    <property type="evidence" value="ECO:0007669"/>
    <property type="project" value="InterPro"/>
</dbReference>
<evidence type="ECO:0000256" key="4">
    <source>
        <dbReference type="ARBA" id="ARBA00023004"/>
    </source>
</evidence>
<dbReference type="GO" id="GO:0020037">
    <property type="term" value="F:heme binding"/>
    <property type="evidence" value="ECO:0007669"/>
    <property type="project" value="InterPro"/>
</dbReference>
<evidence type="ECO:0000313" key="8">
    <source>
        <dbReference type="Proteomes" id="UP001358417"/>
    </source>
</evidence>
<keyword evidence="6" id="KW-1133">Transmembrane helix</keyword>
<dbReference type="CDD" id="cd11060">
    <property type="entry name" value="CYP57A1-like"/>
    <property type="match status" value="1"/>
</dbReference>
<keyword evidence="5" id="KW-0349">Heme</keyword>
<sequence>MAFASTGWTAVISLSGAILGLFIYRVCLHPLSSIPGPLSAKLSGSWRNTRYWRGTWHNDIVDVHKRYGPVVRIAPNEVSIVDQQAMKTLYGHGSNAAKTQWYATWNPPIGAPAFFAVREKKLHSFLRKRVSGAYTMSAILKYEPRIQACLDLLLRKLQNHAVSGKAVNMSEWTNAFAFDVIGQLAYGSPLGHLDTESDVMELRKNIFNLFFLAANMGHYSGQMKLFTNPLTQSILALCGIKNRIAEFQEWSSNRVQARIDALERNGGSDKDRPDMLAHFLNMKDTKGNRVRTEEVLSEALNLVGAGADTTSIAIRACIHAICSRKIVYNRLQAEIDEYYNENTLTQPITYLQCQNLPYLVAATREAMRLLPSIVYQLLRHAPEAGLTVNDKFIPPGTPVGISPIVQNRDPKIWGDNAQEFWPERWLESEAKSRYLESNNMTFGGSGPRMCVGRNIALVEVHKSVAQLLRHFDMKVDNEDKPWHITSYWFAYQHDFMVQLTPREKYPLMA</sequence>
<evidence type="ECO:0000313" key="7">
    <source>
        <dbReference type="EMBL" id="KAK5057604.1"/>
    </source>
</evidence>
<evidence type="ECO:0000256" key="6">
    <source>
        <dbReference type="SAM" id="Phobius"/>
    </source>
</evidence>
<evidence type="ECO:0000256" key="1">
    <source>
        <dbReference type="ARBA" id="ARBA00001971"/>
    </source>
</evidence>
<dbReference type="PANTHER" id="PTHR24305">
    <property type="entry name" value="CYTOCHROME P450"/>
    <property type="match status" value="1"/>
</dbReference>
<dbReference type="GO" id="GO:0004497">
    <property type="term" value="F:monooxygenase activity"/>
    <property type="evidence" value="ECO:0007669"/>
    <property type="project" value="InterPro"/>
</dbReference>
<dbReference type="SUPFAM" id="SSF48264">
    <property type="entry name" value="Cytochrome P450"/>
    <property type="match status" value="1"/>
</dbReference>
<evidence type="ECO:0008006" key="9">
    <source>
        <dbReference type="Google" id="ProtNLM"/>
    </source>
</evidence>
<dbReference type="PRINTS" id="PR00385">
    <property type="entry name" value="P450"/>
</dbReference>
<feature type="binding site" description="axial binding residue" evidence="5">
    <location>
        <position position="450"/>
    </location>
    <ligand>
        <name>heme</name>
        <dbReference type="ChEBI" id="CHEBI:30413"/>
    </ligand>
    <ligandPart>
        <name>Fe</name>
        <dbReference type="ChEBI" id="CHEBI:18248"/>
    </ligandPart>
</feature>
<evidence type="ECO:0000256" key="2">
    <source>
        <dbReference type="ARBA" id="ARBA00010617"/>
    </source>
</evidence>
<keyword evidence="4 5" id="KW-0408">Iron</keyword>
<proteinExistence type="inferred from homology"/>
<dbReference type="InterPro" id="IPR050121">
    <property type="entry name" value="Cytochrome_P450_monoxygenase"/>
</dbReference>
<keyword evidence="8" id="KW-1185">Reference proteome</keyword>
<keyword evidence="6" id="KW-0812">Transmembrane</keyword>
<keyword evidence="6" id="KW-0472">Membrane</keyword>
<reference evidence="7 8" key="1">
    <citation type="submission" date="2023-08" db="EMBL/GenBank/DDBJ databases">
        <title>Black Yeasts Isolated from many extreme environments.</title>
        <authorList>
            <person name="Coleine C."/>
            <person name="Stajich J.E."/>
            <person name="Selbmann L."/>
        </authorList>
    </citation>
    <scope>NUCLEOTIDE SEQUENCE [LARGE SCALE GENOMIC DNA]</scope>
    <source>
        <strain evidence="7 8">CCFEE 5792</strain>
    </source>
</reference>